<dbReference type="CDD" id="cd00336">
    <property type="entry name" value="Ribosomal_L22"/>
    <property type="match status" value="1"/>
</dbReference>
<comment type="function">
    <text evidence="8 10">This protein binds specifically to 23S rRNA.</text>
</comment>
<comment type="similarity">
    <text evidence="1 8 9">Belongs to the universal ribosomal protein uL22 family.</text>
</comment>
<geneLocation type="chloroplast" evidence="11"/>
<comment type="function">
    <text evidence="8 10">The globular domain of the protein is located near the polypeptide exit tunnel on the outside of the subunit, while an extended beta-hairpin is found that lines the wall of the exit tunnel in the center of the 70S ribosome.</text>
</comment>
<sequence>METKDESEIEARASARYVKMSADKARRVINQIRGCSYEQALVLLEFMPYRACYPILQLIPPAAANANNNLGLNKSNLFISEARIDNSTTLKRFRPRAQGRGCPIRKPTCRIIIKVKKREILEEKERLNKQY</sequence>
<dbReference type="InterPro" id="IPR036394">
    <property type="entry name" value="Ribosomal_uL22_sf"/>
</dbReference>
<evidence type="ECO:0000256" key="3">
    <source>
        <dbReference type="ARBA" id="ARBA00022730"/>
    </source>
</evidence>
<dbReference type="GO" id="GO:0015934">
    <property type="term" value="C:large ribosomal subunit"/>
    <property type="evidence" value="ECO:0007669"/>
    <property type="project" value="InterPro"/>
</dbReference>
<dbReference type="InterPro" id="IPR001063">
    <property type="entry name" value="Ribosomal_uL22"/>
</dbReference>
<dbReference type="GO" id="GO:0019843">
    <property type="term" value="F:rRNA binding"/>
    <property type="evidence" value="ECO:0007669"/>
    <property type="project" value="UniProtKB-UniRule"/>
</dbReference>
<evidence type="ECO:0000256" key="8">
    <source>
        <dbReference type="HAMAP-Rule" id="MF_01331"/>
    </source>
</evidence>
<evidence type="ECO:0000256" key="9">
    <source>
        <dbReference type="RuleBase" id="RU004005"/>
    </source>
</evidence>
<evidence type="ECO:0000256" key="5">
    <source>
        <dbReference type="ARBA" id="ARBA00022980"/>
    </source>
</evidence>
<keyword evidence="3 8" id="KW-0699">rRNA-binding</keyword>
<dbReference type="InterPro" id="IPR005727">
    <property type="entry name" value="Ribosomal_uL22_bac/chlpt-type"/>
</dbReference>
<dbReference type="HAMAP" id="MF_01331_B">
    <property type="entry name" value="Ribosomal_uL22_B"/>
    <property type="match status" value="1"/>
</dbReference>
<proteinExistence type="inferred from homology"/>
<reference evidence="11" key="1">
    <citation type="submission" date="2019-02" db="EMBL/GenBank/DDBJ databases">
        <title>Chloroplast Genome of Osmunda japonica.</title>
        <authorList>
            <person name="Xu L."/>
        </authorList>
    </citation>
    <scope>NUCLEOTIDE SEQUENCE</scope>
</reference>
<keyword evidence="2 11" id="KW-0934">Plastid</keyword>
<evidence type="ECO:0000256" key="10">
    <source>
        <dbReference type="RuleBase" id="RU004009"/>
    </source>
</evidence>
<dbReference type="GO" id="GO:0009507">
    <property type="term" value="C:chloroplast"/>
    <property type="evidence" value="ECO:0007669"/>
    <property type="project" value="UniProtKB-SubCell"/>
</dbReference>
<dbReference type="PANTHER" id="PTHR13501:SF10">
    <property type="entry name" value="LARGE RIBOSOMAL SUBUNIT PROTEIN UL22M"/>
    <property type="match status" value="1"/>
</dbReference>
<evidence type="ECO:0000256" key="2">
    <source>
        <dbReference type="ARBA" id="ARBA00022640"/>
    </source>
</evidence>
<comment type="subcellular location">
    <subcellularLocation>
        <location evidence="8 10">Plastid</location>
        <location evidence="8 10">Chloroplast</location>
    </subcellularLocation>
</comment>
<evidence type="ECO:0000256" key="7">
    <source>
        <dbReference type="ARBA" id="ARBA00035285"/>
    </source>
</evidence>
<evidence type="ECO:0000313" key="11">
    <source>
        <dbReference type="EMBL" id="QCD15726.1"/>
    </source>
</evidence>
<keyword evidence="4 8" id="KW-0694">RNA-binding</keyword>
<keyword evidence="11" id="KW-0150">Chloroplast</keyword>
<evidence type="ECO:0000256" key="4">
    <source>
        <dbReference type="ARBA" id="ARBA00022884"/>
    </source>
</evidence>
<dbReference type="AlphaFoldDB" id="A0A4D6JCC4"/>
<gene>
    <name evidence="8 11" type="primary">rpl22</name>
</gene>
<dbReference type="NCBIfam" id="TIGR01044">
    <property type="entry name" value="rplV_bact"/>
    <property type="match status" value="1"/>
</dbReference>
<dbReference type="SUPFAM" id="SSF54843">
    <property type="entry name" value="Ribosomal protein L22"/>
    <property type="match status" value="1"/>
</dbReference>
<dbReference type="InterPro" id="IPR047867">
    <property type="entry name" value="Ribosomal_uL22_bac/org-type"/>
</dbReference>
<dbReference type="Gene3D" id="3.90.470.10">
    <property type="entry name" value="Ribosomal protein L22/L17"/>
    <property type="match status" value="1"/>
</dbReference>
<dbReference type="Pfam" id="PF00237">
    <property type="entry name" value="Ribosomal_L22"/>
    <property type="match status" value="1"/>
</dbReference>
<accession>A0A4D6JCC4</accession>
<dbReference type="EMBL" id="MK554796">
    <property type="protein sequence ID" value="QCD15726.1"/>
    <property type="molecule type" value="Genomic_DNA"/>
</dbReference>
<dbReference type="GO" id="GO:0003735">
    <property type="term" value="F:structural constituent of ribosome"/>
    <property type="evidence" value="ECO:0007669"/>
    <property type="project" value="InterPro"/>
</dbReference>
<comment type="subunit">
    <text evidence="8">Part of the 50S ribosomal subunit.</text>
</comment>
<evidence type="ECO:0000256" key="6">
    <source>
        <dbReference type="ARBA" id="ARBA00023274"/>
    </source>
</evidence>
<name>A0A4D6JCC4_9MONI</name>
<evidence type="ECO:0000256" key="1">
    <source>
        <dbReference type="ARBA" id="ARBA00009451"/>
    </source>
</evidence>
<keyword evidence="6 8" id="KW-0687">Ribonucleoprotein</keyword>
<keyword evidence="5 8" id="KW-0689">Ribosomal protein</keyword>
<dbReference type="PANTHER" id="PTHR13501">
    <property type="entry name" value="CHLOROPLAST 50S RIBOSOMAL PROTEIN L22-RELATED"/>
    <property type="match status" value="1"/>
</dbReference>
<protein>
    <recommendedName>
        <fullName evidence="7 8">Large ribosomal subunit protein uL22c</fullName>
    </recommendedName>
</protein>
<organism evidence="11">
    <name type="scientific">Osmunda japonica</name>
    <dbReference type="NCBI Taxonomy" id="90693"/>
    <lineage>
        <taxon>Eukaryota</taxon>
        <taxon>Viridiplantae</taxon>
        <taxon>Streptophyta</taxon>
        <taxon>Embryophyta</taxon>
        <taxon>Tracheophyta</taxon>
        <taxon>Polypodiopsida</taxon>
        <taxon>Polypodiidae</taxon>
        <taxon>Osmundales</taxon>
        <taxon>Osmundaceae</taxon>
        <taxon>Osmunda</taxon>
    </lineage>
</organism>
<dbReference type="GO" id="GO:0006412">
    <property type="term" value="P:translation"/>
    <property type="evidence" value="ECO:0007669"/>
    <property type="project" value="UniProtKB-UniRule"/>
</dbReference>